<proteinExistence type="predicted"/>
<dbReference type="Pfam" id="PF05050">
    <property type="entry name" value="Methyltransf_21"/>
    <property type="match status" value="1"/>
</dbReference>
<keyword evidence="2" id="KW-0808">Transferase</keyword>
<dbReference type="SUPFAM" id="SSF53335">
    <property type="entry name" value="S-adenosyl-L-methionine-dependent methyltransferases"/>
    <property type="match status" value="1"/>
</dbReference>
<comment type="caution">
    <text evidence="2">The sequence shown here is derived from an EMBL/GenBank/DDBJ whole genome shotgun (WGS) entry which is preliminary data.</text>
</comment>
<dbReference type="InterPro" id="IPR006342">
    <property type="entry name" value="FkbM_mtfrase"/>
</dbReference>
<dbReference type="GO" id="GO:0032259">
    <property type="term" value="P:methylation"/>
    <property type="evidence" value="ECO:0007669"/>
    <property type="project" value="UniProtKB-KW"/>
</dbReference>
<dbReference type="RefSeq" id="WP_005537909.1">
    <property type="nucleotide sequence ID" value="NZ_BAABDY010000004.1"/>
</dbReference>
<dbReference type="NCBIfam" id="TIGR01444">
    <property type="entry name" value="fkbM_fam"/>
    <property type="match status" value="1"/>
</dbReference>
<dbReference type="InterPro" id="IPR029063">
    <property type="entry name" value="SAM-dependent_MTases_sf"/>
</dbReference>
<accession>A0ABU2F229</accession>
<feature type="domain" description="Methyltransferase FkbM" evidence="1">
    <location>
        <begin position="103"/>
        <end position="233"/>
    </location>
</feature>
<sequence>MSQETLLNSIKNEIIDIYQMGSGYAVENFLNPVNYNGIKIDTNCGAIRTKNKARFFTYYFRNEHSIREKTLIDKYLPVDYSVIEFGGGIGYISAYINNKLSEGEIQVVVEPNPENVNCNKTTRSLNGCDYFLLEGAYSPHGEDVELSLDSKFSSGSTEKKMSSKKVSVQGVSISRICSEYELEEFVLISDMEGGEFRMIDEEIGVISESVPFAIIEFHPFEGFSEKEYVDKILSAGFVELDEVGGTHAFKNEKLLD</sequence>
<dbReference type="Gene3D" id="3.40.50.150">
    <property type="entry name" value="Vaccinia Virus protein VP39"/>
    <property type="match status" value="1"/>
</dbReference>
<gene>
    <name evidence="2" type="ORF">NC662_10370</name>
</gene>
<dbReference type="GO" id="GO:0008168">
    <property type="term" value="F:methyltransferase activity"/>
    <property type="evidence" value="ECO:0007669"/>
    <property type="project" value="UniProtKB-KW"/>
</dbReference>
<keyword evidence="3" id="KW-1185">Reference proteome</keyword>
<protein>
    <submittedName>
        <fullName evidence="2">FkbM family methyltransferase</fullName>
    </submittedName>
</protein>
<name>A0ABU2F229_HALAR</name>
<evidence type="ECO:0000259" key="1">
    <source>
        <dbReference type="Pfam" id="PF05050"/>
    </source>
</evidence>
<dbReference type="EMBL" id="JAMQCP010000002">
    <property type="protein sequence ID" value="MDS0254111.1"/>
    <property type="molecule type" value="Genomic_DNA"/>
</dbReference>
<keyword evidence="2" id="KW-0489">Methyltransferase</keyword>
<evidence type="ECO:0000313" key="3">
    <source>
        <dbReference type="Proteomes" id="UP001248536"/>
    </source>
</evidence>
<organism evidence="2 3">
    <name type="scientific">Haloarcula argentinensis</name>
    <dbReference type="NCBI Taxonomy" id="43776"/>
    <lineage>
        <taxon>Archaea</taxon>
        <taxon>Methanobacteriati</taxon>
        <taxon>Methanobacteriota</taxon>
        <taxon>Stenosarchaea group</taxon>
        <taxon>Halobacteria</taxon>
        <taxon>Halobacteriales</taxon>
        <taxon>Haloarculaceae</taxon>
        <taxon>Haloarcula</taxon>
    </lineage>
</organism>
<dbReference type="Proteomes" id="UP001248536">
    <property type="component" value="Unassembled WGS sequence"/>
</dbReference>
<evidence type="ECO:0000313" key="2">
    <source>
        <dbReference type="EMBL" id="MDS0254111.1"/>
    </source>
</evidence>
<reference evidence="2 3" key="1">
    <citation type="submission" date="2022-06" db="EMBL/GenBank/DDBJ databases">
        <title>Haloarcula sp. a new haloarchaeum isolate from saline soil.</title>
        <authorList>
            <person name="Strakova D."/>
            <person name="Galisteo C."/>
            <person name="Sanchez-Porro C."/>
            <person name="Ventosa A."/>
        </authorList>
    </citation>
    <scope>NUCLEOTIDE SEQUENCE [LARGE SCALE GENOMIC DNA]</scope>
    <source>
        <strain evidence="2 3">JCM 15760</strain>
    </source>
</reference>